<dbReference type="EMBL" id="RFFH01000001">
    <property type="protein sequence ID" value="RMI35293.1"/>
    <property type="molecule type" value="Genomic_DNA"/>
</dbReference>
<evidence type="ECO:0000313" key="9">
    <source>
        <dbReference type="Proteomes" id="UP000279275"/>
    </source>
</evidence>
<evidence type="ECO:0000256" key="1">
    <source>
        <dbReference type="ARBA" id="ARBA00004651"/>
    </source>
</evidence>
<keyword evidence="4 6" id="KW-1133">Transmembrane helix</keyword>
<dbReference type="PANTHER" id="PTHR23513:SF18">
    <property type="entry name" value="INTEGRAL MEMBRANE PROTEIN"/>
    <property type="match status" value="1"/>
</dbReference>
<protein>
    <submittedName>
        <fullName evidence="8">MFS transporter</fullName>
    </submittedName>
</protein>
<evidence type="ECO:0000256" key="2">
    <source>
        <dbReference type="ARBA" id="ARBA00022475"/>
    </source>
</evidence>
<feature type="transmembrane region" description="Helical" evidence="6">
    <location>
        <begin position="12"/>
        <end position="38"/>
    </location>
</feature>
<keyword evidence="9" id="KW-1185">Reference proteome</keyword>
<feature type="transmembrane region" description="Helical" evidence="6">
    <location>
        <begin position="217"/>
        <end position="239"/>
    </location>
</feature>
<feature type="transmembrane region" description="Helical" evidence="6">
    <location>
        <begin position="44"/>
        <end position="69"/>
    </location>
</feature>
<dbReference type="Pfam" id="PF07690">
    <property type="entry name" value="MFS_1"/>
    <property type="match status" value="1"/>
</dbReference>
<dbReference type="Gene3D" id="1.20.1250.20">
    <property type="entry name" value="MFS general substrate transporter like domains"/>
    <property type="match status" value="1"/>
</dbReference>
<reference evidence="8 9" key="1">
    <citation type="submission" date="2018-10" db="EMBL/GenBank/DDBJ databases">
        <title>Isolation from cow dung.</title>
        <authorList>
            <person name="Ling L."/>
        </authorList>
    </citation>
    <scope>NUCLEOTIDE SEQUENCE [LARGE SCALE GENOMIC DNA]</scope>
    <source>
        <strain evidence="8 9">NEAU-LL90</strain>
    </source>
</reference>
<dbReference type="GO" id="GO:0005886">
    <property type="term" value="C:plasma membrane"/>
    <property type="evidence" value="ECO:0007669"/>
    <property type="project" value="UniProtKB-SubCell"/>
</dbReference>
<accession>A0A3M2LFD8</accession>
<evidence type="ECO:0000256" key="5">
    <source>
        <dbReference type="ARBA" id="ARBA00023136"/>
    </source>
</evidence>
<comment type="subcellular location">
    <subcellularLocation>
        <location evidence="1">Cell membrane</location>
        <topology evidence="1">Multi-pass membrane protein</topology>
    </subcellularLocation>
</comment>
<feature type="transmembrane region" description="Helical" evidence="6">
    <location>
        <begin position="376"/>
        <end position="396"/>
    </location>
</feature>
<dbReference type="InterPro" id="IPR020846">
    <property type="entry name" value="MFS_dom"/>
</dbReference>
<evidence type="ECO:0000259" key="7">
    <source>
        <dbReference type="PROSITE" id="PS50850"/>
    </source>
</evidence>
<feature type="transmembrane region" description="Helical" evidence="6">
    <location>
        <begin position="311"/>
        <end position="334"/>
    </location>
</feature>
<feature type="transmembrane region" description="Helical" evidence="6">
    <location>
        <begin position="346"/>
        <end position="364"/>
    </location>
</feature>
<evidence type="ECO:0000313" key="8">
    <source>
        <dbReference type="EMBL" id="RMI35293.1"/>
    </source>
</evidence>
<proteinExistence type="predicted"/>
<dbReference type="Proteomes" id="UP000279275">
    <property type="component" value="Unassembled WGS sequence"/>
</dbReference>
<comment type="caution">
    <text evidence="8">The sequence shown here is derived from an EMBL/GenBank/DDBJ whole genome shotgun (WGS) entry which is preliminary data.</text>
</comment>
<evidence type="ECO:0000256" key="6">
    <source>
        <dbReference type="SAM" id="Phobius"/>
    </source>
</evidence>
<keyword evidence="3 6" id="KW-0812">Transmembrane</keyword>
<sequence length="449" mass="47004">MAALFAHRDYRHLFTAQLAALFGTGLTTVALGLLAYQLAGARSAAVLGTALTIKMVAYVSVAPVAAAWATRVPRRLLLVSLDVVRAATVIALPFVDQVWEIYVLIAVLQAASAAFTPAFQAVLPDVLPDERDYTRALSASQLASTMESLLSPLLAAALLSVISFHWMFLGTTVGFAASAALVVSTRIPDAARGGDTRVWARTTAGLRAFAATPRLRGLMGLNLAVAAVGAVVMVDTVTYVRDAVGGSSADVGILLAANGFGTMIVALLLPRFLDARGERPLMLTGAATLLSAIVAAIALSRIGTDGPRWPVALAVWALIGIGTAMILTPTGRVLRRSTAPADRAPIFAAQFSLSHLCWLLAYPIAGILTTTTGYTVTWSVLAALAALGTAVAARCWPAHDPEVIEHIHTAGTDPGHVHDAVPVPGGYRHAHTYVIDATHRRWADALAAH</sequence>
<feature type="transmembrane region" description="Helical" evidence="6">
    <location>
        <begin position="101"/>
        <end position="124"/>
    </location>
</feature>
<dbReference type="OrthoDB" id="4368225at2"/>
<feature type="transmembrane region" description="Helical" evidence="6">
    <location>
        <begin position="281"/>
        <end position="299"/>
    </location>
</feature>
<dbReference type="PANTHER" id="PTHR23513">
    <property type="entry name" value="INTEGRAL MEMBRANE EFFLUX PROTEIN-RELATED"/>
    <property type="match status" value="1"/>
</dbReference>
<organism evidence="8 9">
    <name type="scientific">Nocardia stercoris</name>
    <dbReference type="NCBI Taxonomy" id="2483361"/>
    <lineage>
        <taxon>Bacteria</taxon>
        <taxon>Bacillati</taxon>
        <taxon>Actinomycetota</taxon>
        <taxon>Actinomycetes</taxon>
        <taxon>Mycobacteriales</taxon>
        <taxon>Nocardiaceae</taxon>
        <taxon>Nocardia</taxon>
    </lineage>
</organism>
<feature type="domain" description="Major facilitator superfamily (MFS) profile" evidence="7">
    <location>
        <begin position="1"/>
        <end position="400"/>
    </location>
</feature>
<dbReference type="InterPro" id="IPR011701">
    <property type="entry name" value="MFS"/>
</dbReference>
<keyword evidence="5 6" id="KW-0472">Membrane</keyword>
<dbReference type="AlphaFoldDB" id="A0A3M2LFD8"/>
<dbReference type="CDD" id="cd06173">
    <property type="entry name" value="MFS_MefA_like"/>
    <property type="match status" value="1"/>
</dbReference>
<dbReference type="PROSITE" id="PS50850">
    <property type="entry name" value="MFS"/>
    <property type="match status" value="1"/>
</dbReference>
<dbReference type="SUPFAM" id="SSF103473">
    <property type="entry name" value="MFS general substrate transporter"/>
    <property type="match status" value="1"/>
</dbReference>
<evidence type="ECO:0000256" key="4">
    <source>
        <dbReference type="ARBA" id="ARBA00022989"/>
    </source>
</evidence>
<keyword evidence="2" id="KW-1003">Cell membrane</keyword>
<dbReference type="InterPro" id="IPR036259">
    <property type="entry name" value="MFS_trans_sf"/>
</dbReference>
<evidence type="ECO:0000256" key="3">
    <source>
        <dbReference type="ARBA" id="ARBA00022692"/>
    </source>
</evidence>
<dbReference type="GO" id="GO:0022857">
    <property type="term" value="F:transmembrane transporter activity"/>
    <property type="evidence" value="ECO:0007669"/>
    <property type="project" value="InterPro"/>
</dbReference>
<gene>
    <name evidence="8" type="ORF">EBN03_03135</name>
</gene>
<name>A0A3M2LFD8_9NOCA</name>
<feature type="transmembrane region" description="Helical" evidence="6">
    <location>
        <begin position="251"/>
        <end position="269"/>
    </location>
</feature>
<feature type="transmembrane region" description="Helical" evidence="6">
    <location>
        <begin position="164"/>
        <end position="183"/>
    </location>
</feature>